<keyword evidence="1" id="KW-0732">Signal</keyword>
<reference evidence="2 3" key="1">
    <citation type="submission" date="2024-08" db="EMBL/GenBank/DDBJ databases">
        <title>Tateyamaria sp. nov., isolated from marine algae.</title>
        <authorList>
            <person name="Choi B.J."/>
            <person name="Kim J.M."/>
            <person name="Lee J.K."/>
            <person name="Choi D.G."/>
            <person name="Bayburt H."/>
            <person name="Baek J.H."/>
            <person name="Han D.M."/>
            <person name="Jeon C.O."/>
        </authorList>
    </citation>
    <scope>NUCLEOTIDE SEQUENCE [LARGE SCALE GENOMIC DNA]</scope>
    <source>
        <strain evidence="2 3">KMU-156</strain>
    </source>
</reference>
<name>A0ABW8URB6_9RHOB</name>
<dbReference type="RefSeq" id="WP_407590360.1">
    <property type="nucleotide sequence ID" value="NZ_JBHDIY010000002.1"/>
</dbReference>
<dbReference type="EMBL" id="JBHDIY010000002">
    <property type="protein sequence ID" value="MFL4468619.1"/>
    <property type="molecule type" value="Genomic_DNA"/>
</dbReference>
<evidence type="ECO:0000313" key="3">
    <source>
        <dbReference type="Proteomes" id="UP001627408"/>
    </source>
</evidence>
<protein>
    <submittedName>
        <fullName evidence="2">Uncharacterized protein</fullName>
    </submittedName>
</protein>
<comment type="caution">
    <text evidence="2">The sequence shown here is derived from an EMBL/GenBank/DDBJ whole genome shotgun (WGS) entry which is preliminary data.</text>
</comment>
<proteinExistence type="predicted"/>
<feature type="signal peptide" evidence="1">
    <location>
        <begin position="1"/>
        <end position="28"/>
    </location>
</feature>
<organism evidence="2 3">
    <name type="scientific">Tateyamaria armeniaca</name>
    <dbReference type="NCBI Taxonomy" id="2518930"/>
    <lineage>
        <taxon>Bacteria</taxon>
        <taxon>Pseudomonadati</taxon>
        <taxon>Pseudomonadota</taxon>
        <taxon>Alphaproteobacteria</taxon>
        <taxon>Rhodobacterales</taxon>
        <taxon>Roseobacteraceae</taxon>
        <taxon>Tateyamaria</taxon>
    </lineage>
</organism>
<sequence>MTRWRILPAGAIWCVALIGHAPFGAASAHPAIDAFTAYCFKAGQTPAQARANMTDLVGDPLPFTLTFWDKTLQPAPGTPAHAERRCEVAFDGDHAADAVTEVQAKMATPPVFGTSIPLTSPYEPNAGTAYLDARELLRKRVAVVHIGTRDGPETFIRVDRLPPGMGLSE</sequence>
<evidence type="ECO:0000256" key="1">
    <source>
        <dbReference type="SAM" id="SignalP"/>
    </source>
</evidence>
<gene>
    <name evidence="2" type="ORF">ACERZ8_01545</name>
</gene>
<dbReference type="Proteomes" id="UP001627408">
    <property type="component" value="Unassembled WGS sequence"/>
</dbReference>
<feature type="chain" id="PRO_5047464408" evidence="1">
    <location>
        <begin position="29"/>
        <end position="169"/>
    </location>
</feature>
<accession>A0ABW8URB6</accession>
<evidence type="ECO:0000313" key="2">
    <source>
        <dbReference type="EMBL" id="MFL4468619.1"/>
    </source>
</evidence>
<keyword evidence="3" id="KW-1185">Reference proteome</keyword>